<organism evidence="3 4">
    <name type="scientific">Metarhizium album (strain ARSEF 1941)</name>
    <dbReference type="NCBI Taxonomy" id="1081103"/>
    <lineage>
        <taxon>Eukaryota</taxon>
        <taxon>Fungi</taxon>
        <taxon>Dikarya</taxon>
        <taxon>Ascomycota</taxon>
        <taxon>Pezizomycotina</taxon>
        <taxon>Sordariomycetes</taxon>
        <taxon>Hypocreomycetidae</taxon>
        <taxon>Hypocreales</taxon>
        <taxon>Clavicipitaceae</taxon>
        <taxon>Metarhizium</taxon>
    </lineage>
</organism>
<dbReference type="EMBL" id="AZHE01000014">
    <property type="protein sequence ID" value="KHN96660.1"/>
    <property type="molecule type" value="Genomic_DNA"/>
</dbReference>
<evidence type="ECO:0000256" key="1">
    <source>
        <dbReference type="SAM" id="MobiDB-lite"/>
    </source>
</evidence>
<keyword evidence="2" id="KW-0472">Membrane</keyword>
<dbReference type="RefSeq" id="XP_040677726.1">
    <property type="nucleotide sequence ID" value="XM_040824401.1"/>
</dbReference>
<dbReference type="OrthoDB" id="4499262at2759"/>
<dbReference type="HOGENOM" id="CLU_826618_0_0_1"/>
<keyword evidence="2" id="KW-0812">Transmembrane</keyword>
<sequence>MRNSRTRPSARPRETREGPGSPASSPRLASPRLASAMSPDSPSRTRTRAVSAPTKPHKPPPTSAAARGSPPRLARRDQTCGDGHHNCLDINQPDRCCSNQNYCYVNAAGEARCCPVGSNCVADSPCKSEFYFCTTTLSGLAAANAANAANATTQGCCGRKCPQTSYYLCPSSLGGKCCPYDADCQADGNCVMKRAAPSTTTPTGPDAMSVVELGGLSPGAKAGVGVGVALGTSLLIALAAWSFALCRRRRARRANAARDSVANRAEMTGSLARAPAVEMAEDEPEPDAAGPGPERPHVESFDGPFELDASSQAHAPESDPGPGSGPGAYLSRPGKV</sequence>
<name>A0A0B2WUM3_METAS</name>
<evidence type="ECO:0000313" key="3">
    <source>
        <dbReference type="EMBL" id="KHN96660.1"/>
    </source>
</evidence>
<comment type="caution">
    <text evidence="3">The sequence shown here is derived from an EMBL/GenBank/DDBJ whole genome shotgun (WGS) entry which is preliminary data.</text>
</comment>
<reference evidence="3 4" key="1">
    <citation type="journal article" date="2014" name="Proc. Natl. Acad. Sci. U.S.A.">
        <title>Trajectory and genomic determinants of fungal-pathogen speciation and host adaptation.</title>
        <authorList>
            <person name="Hu X."/>
            <person name="Xiao G."/>
            <person name="Zheng P."/>
            <person name="Shang Y."/>
            <person name="Su Y."/>
            <person name="Zhang X."/>
            <person name="Liu X."/>
            <person name="Zhan S."/>
            <person name="St Leger R.J."/>
            <person name="Wang C."/>
        </authorList>
    </citation>
    <scope>NUCLEOTIDE SEQUENCE [LARGE SCALE GENOMIC DNA]</scope>
    <source>
        <strain evidence="3 4">ARSEF 1941</strain>
    </source>
</reference>
<feature type="region of interest" description="Disordered" evidence="1">
    <location>
        <begin position="267"/>
        <end position="336"/>
    </location>
</feature>
<accession>A0A0B2WUM3</accession>
<feature type="transmembrane region" description="Helical" evidence="2">
    <location>
        <begin position="222"/>
        <end position="245"/>
    </location>
</feature>
<feature type="region of interest" description="Disordered" evidence="1">
    <location>
        <begin position="1"/>
        <end position="77"/>
    </location>
</feature>
<dbReference type="Proteomes" id="UP000030816">
    <property type="component" value="Unassembled WGS sequence"/>
</dbReference>
<feature type="compositionally biased region" description="Basic residues" evidence="1">
    <location>
        <begin position="1"/>
        <end position="10"/>
    </location>
</feature>
<evidence type="ECO:0000313" key="4">
    <source>
        <dbReference type="Proteomes" id="UP000030816"/>
    </source>
</evidence>
<gene>
    <name evidence="3" type="ORF">MAM_05603</name>
</gene>
<dbReference type="AlphaFoldDB" id="A0A0B2WUM3"/>
<dbReference type="GeneID" id="63740058"/>
<protein>
    <submittedName>
        <fullName evidence="3">Uncharacterized protein</fullName>
    </submittedName>
</protein>
<feature type="compositionally biased region" description="Low complexity" evidence="1">
    <location>
        <begin position="18"/>
        <end position="36"/>
    </location>
</feature>
<dbReference type="STRING" id="1081103.A0A0B2WUM3"/>
<keyword evidence="4" id="KW-1185">Reference proteome</keyword>
<keyword evidence="2" id="KW-1133">Transmembrane helix</keyword>
<evidence type="ECO:0000256" key="2">
    <source>
        <dbReference type="SAM" id="Phobius"/>
    </source>
</evidence>
<proteinExistence type="predicted"/>